<feature type="domain" description="Amine oxidase" evidence="7">
    <location>
        <begin position="12"/>
        <end position="448"/>
    </location>
</feature>
<dbReference type="PANTHER" id="PTHR43563:SF14">
    <property type="entry name" value="AMINE OXIDASE"/>
    <property type="match status" value="1"/>
</dbReference>
<evidence type="ECO:0000256" key="6">
    <source>
        <dbReference type="RuleBase" id="RU362067"/>
    </source>
</evidence>
<keyword evidence="9" id="KW-1185">Reference proteome</keyword>
<feature type="binding site" evidence="5">
    <location>
        <begin position="32"/>
        <end position="33"/>
    </location>
    <ligand>
        <name>FAD</name>
        <dbReference type="ChEBI" id="CHEBI:57692"/>
    </ligand>
</feature>
<gene>
    <name evidence="8" type="ORF">FSARC_854</name>
</gene>
<feature type="binding site" evidence="5">
    <location>
        <position position="337"/>
    </location>
    <ligand>
        <name>substrate</name>
    </ligand>
</feature>
<evidence type="ECO:0000259" key="7">
    <source>
        <dbReference type="Pfam" id="PF01593"/>
    </source>
</evidence>
<dbReference type="PRINTS" id="PR00757">
    <property type="entry name" value="AMINEOXDASEF"/>
</dbReference>
<accession>A0A8H4UAA4</accession>
<dbReference type="OrthoDB" id="5046242at2759"/>
<dbReference type="Gene3D" id="1.10.405.10">
    <property type="entry name" value="Guanine Nucleotide Dissociation Inhibitor, domain 1"/>
    <property type="match status" value="1"/>
</dbReference>
<dbReference type="PANTHER" id="PTHR43563">
    <property type="entry name" value="AMINE OXIDASE"/>
    <property type="match status" value="1"/>
</dbReference>
<name>A0A8H4UAA4_9HYPO</name>
<dbReference type="Gene3D" id="3.90.660.10">
    <property type="match status" value="1"/>
</dbReference>
<dbReference type="InterPro" id="IPR050703">
    <property type="entry name" value="Flavin_MAO"/>
</dbReference>
<evidence type="ECO:0000256" key="4">
    <source>
        <dbReference type="ARBA" id="ARBA00048448"/>
    </source>
</evidence>
<dbReference type="EC" id="1.4.3.-" evidence="6"/>
<sequence>MVYDVVVVGAGMSGLQAAYSAKQAGLSIAVVEARDRPGGKVWSVPLSSGRGVADLGAAWVNDKLQPRVTAYINKFGLKTVKQPIEGTAITQVSKDERVEFPFGIVPDFEAAEKENLLKIRDAIQEASLRKEAPRPEDDMITLEQYVRNLGATEKTVQMAHVWARAMHGKEASEESAAYFIDYCRSNHGLLAVRADDDTGGNYQRLVNGTLDIARGIAKLVGEENIFYNEPVVTIHDQERQITIATTTGKAFTAKKVIVSIPSTMFRELNFKPQLPARLKEMTDNTTLGHYNKAIVCYDRPWWKDLGYNAFFFSYVGPVSIARDSSVPEKGLYALTCFVNGKPGEEWSKLRPHDRRRVVLQQLADVYKVGPESELWRPIEIFDQVWQHEQYSRGALAPIPALGHYTKFADVYGKPVGNIHFVGTEYSNHWKGYMEGALTSGDVGAQEVIQALGKAPRAHL</sequence>
<dbReference type="EMBL" id="JABEXW010000052">
    <property type="protein sequence ID" value="KAF4972581.1"/>
    <property type="molecule type" value="Genomic_DNA"/>
</dbReference>
<keyword evidence="6" id="KW-0285">Flavoprotein</keyword>
<evidence type="ECO:0000313" key="8">
    <source>
        <dbReference type="EMBL" id="KAF4972581.1"/>
    </source>
</evidence>
<comment type="caution">
    <text evidence="8">The sequence shown here is derived from an EMBL/GenBank/DDBJ whole genome shotgun (WGS) entry which is preliminary data.</text>
</comment>
<evidence type="ECO:0000256" key="5">
    <source>
        <dbReference type="PIRSR" id="PIRSR601613-1"/>
    </source>
</evidence>
<evidence type="ECO:0000256" key="1">
    <source>
        <dbReference type="ARBA" id="ARBA00001974"/>
    </source>
</evidence>
<dbReference type="AlphaFoldDB" id="A0A8H4UAA4"/>
<feature type="binding site" evidence="5">
    <location>
        <position position="13"/>
    </location>
    <ligand>
        <name>FAD</name>
        <dbReference type="ChEBI" id="CHEBI:57692"/>
    </ligand>
</feature>
<dbReference type="Pfam" id="PF01593">
    <property type="entry name" value="Amino_oxidase"/>
    <property type="match status" value="1"/>
</dbReference>
<comment type="catalytic activity">
    <reaction evidence="4">
        <text>a secondary aliphatic amine + O2 + H2O = a primary amine + an aldehyde + H2O2</text>
        <dbReference type="Rhea" id="RHEA:26414"/>
        <dbReference type="ChEBI" id="CHEBI:15377"/>
        <dbReference type="ChEBI" id="CHEBI:15379"/>
        <dbReference type="ChEBI" id="CHEBI:16240"/>
        <dbReference type="ChEBI" id="CHEBI:17478"/>
        <dbReference type="ChEBI" id="CHEBI:58855"/>
        <dbReference type="ChEBI" id="CHEBI:65296"/>
        <dbReference type="EC" id="1.4.3.4"/>
    </reaction>
</comment>
<protein>
    <recommendedName>
        <fullName evidence="6">Amine oxidase</fullName>
        <ecNumber evidence="6">1.4.3.-</ecNumber>
    </recommendedName>
</protein>
<organism evidence="8 9">
    <name type="scientific">Fusarium sarcochroum</name>
    <dbReference type="NCBI Taxonomy" id="1208366"/>
    <lineage>
        <taxon>Eukaryota</taxon>
        <taxon>Fungi</taxon>
        <taxon>Dikarya</taxon>
        <taxon>Ascomycota</taxon>
        <taxon>Pezizomycotina</taxon>
        <taxon>Sordariomycetes</taxon>
        <taxon>Hypocreomycetidae</taxon>
        <taxon>Hypocreales</taxon>
        <taxon>Nectriaceae</taxon>
        <taxon>Fusarium</taxon>
        <taxon>Fusarium lateritium species complex</taxon>
    </lineage>
</organism>
<dbReference type="InterPro" id="IPR001613">
    <property type="entry name" value="Flavin_amine_oxidase"/>
</dbReference>
<reference evidence="8" key="2">
    <citation type="submission" date="2020-05" db="EMBL/GenBank/DDBJ databases">
        <authorList>
            <person name="Kim H.-S."/>
            <person name="Proctor R.H."/>
            <person name="Brown D.W."/>
        </authorList>
    </citation>
    <scope>NUCLEOTIDE SEQUENCE</scope>
    <source>
        <strain evidence="8">NRRL 20472</strain>
    </source>
</reference>
<dbReference type="SUPFAM" id="SSF51905">
    <property type="entry name" value="FAD/NAD(P)-binding domain"/>
    <property type="match status" value="1"/>
</dbReference>
<comment type="similarity">
    <text evidence="2 6">Belongs to the flavin monoamine oxidase family.</text>
</comment>
<dbReference type="Proteomes" id="UP000622797">
    <property type="component" value="Unassembled WGS sequence"/>
</dbReference>
<evidence type="ECO:0000256" key="3">
    <source>
        <dbReference type="ARBA" id="ARBA00023002"/>
    </source>
</evidence>
<dbReference type="SUPFAM" id="SSF54373">
    <property type="entry name" value="FAD-linked reductases, C-terminal domain"/>
    <property type="match status" value="1"/>
</dbReference>
<feature type="binding site" evidence="5">
    <location>
        <position position="424"/>
    </location>
    <ligand>
        <name>FAD</name>
        <dbReference type="ChEBI" id="CHEBI:57692"/>
    </ligand>
</feature>
<dbReference type="Gene3D" id="3.50.50.60">
    <property type="entry name" value="FAD/NAD(P)-binding domain"/>
    <property type="match status" value="1"/>
</dbReference>
<evidence type="ECO:0000256" key="2">
    <source>
        <dbReference type="ARBA" id="ARBA00005995"/>
    </source>
</evidence>
<keyword evidence="3 6" id="KW-0560">Oxidoreductase</keyword>
<dbReference type="InterPro" id="IPR002937">
    <property type="entry name" value="Amino_oxidase"/>
</dbReference>
<dbReference type="InterPro" id="IPR036188">
    <property type="entry name" value="FAD/NAD-bd_sf"/>
</dbReference>
<comment type="cofactor">
    <cofactor evidence="1 6">
        <name>FAD</name>
        <dbReference type="ChEBI" id="CHEBI:57692"/>
    </cofactor>
</comment>
<dbReference type="GO" id="GO:0097621">
    <property type="term" value="F:monoamine oxidase activity"/>
    <property type="evidence" value="ECO:0007669"/>
    <property type="project" value="UniProtKB-EC"/>
</dbReference>
<keyword evidence="6" id="KW-0274">FAD</keyword>
<reference evidence="8" key="1">
    <citation type="journal article" date="2020" name="BMC Genomics">
        <title>Correction to: Identification and distribution of gene clusters required for synthesis of sphingolipid metabolism inhibitors in diverse species of the filamentous fungus Fusarium.</title>
        <authorList>
            <person name="Kim H.S."/>
            <person name="Lohmar J.M."/>
            <person name="Busman M."/>
            <person name="Brown D.W."/>
            <person name="Naumann T.A."/>
            <person name="Divon H.H."/>
            <person name="Lysoe E."/>
            <person name="Uhlig S."/>
            <person name="Proctor R.H."/>
        </authorList>
    </citation>
    <scope>NUCLEOTIDE SEQUENCE</scope>
    <source>
        <strain evidence="8">NRRL 20472</strain>
    </source>
</reference>
<evidence type="ECO:0000313" key="9">
    <source>
        <dbReference type="Proteomes" id="UP000622797"/>
    </source>
</evidence>
<feature type="binding site" evidence="5">
    <location>
        <position position="231"/>
    </location>
    <ligand>
        <name>FAD</name>
        <dbReference type="ChEBI" id="CHEBI:57692"/>
    </ligand>
</feature>
<proteinExistence type="inferred from homology"/>